<reference evidence="2 3" key="1">
    <citation type="submission" date="2020-08" db="EMBL/GenBank/DDBJ databases">
        <title>Genomic Encyclopedia of Type Strains, Phase III (KMG-III): the genomes of soil and plant-associated and newly described type strains.</title>
        <authorList>
            <person name="Whitman W."/>
        </authorList>
    </citation>
    <scope>NUCLEOTIDE SEQUENCE [LARGE SCALE GENOMIC DNA]</scope>
    <source>
        <strain evidence="2 3">CECT 3287</strain>
    </source>
</reference>
<dbReference type="RefSeq" id="WP_229794595.1">
    <property type="nucleotide sequence ID" value="NZ_BMPW01000004.1"/>
</dbReference>
<protein>
    <submittedName>
        <fullName evidence="2">Fructose-1-phosphate kinase PfkB-like protein</fullName>
    </submittedName>
</protein>
<dbReference type="SUPFAM" id="SSF53613">
    <property type="entry name" value="Ribokinase-like"/>
    <property type="match status" value="1"/>
</dbReference>
<keyword evidence="2" id="KW-0808">Transferase</keyword>
<proteinExistence type="predicted"/>
<dbReference type="EMBL" id="JACHXF010000006">
    <property type="protein sequence ID" value="MBB3095731.1"/>
    <property type="molecule type" value="Genomic_DNA"/>
</dbReference>
<name>A0A7W5AG74_9ACTN</name>
<evidence type="ECO:0000313" key="2">
    <source>
        <dbReference type="EMBL" id="MBB3095731.1"/>
    </source>
</evidence>
<gene>
    <name evidence="2" type="ORF">FHR83_003401</name>
</gene>
<evidence type="ECO:0000259" key="1">
    <source>
        <dbReference type="Pfam" id="PF00294"/>
    </source>
</evidence>
<dbReference type="InterPro" id="IPR011611">
    <property type="entry name" value="PfkB_dom"/>
</dbReference>
<dbReference type="InterPro" id="IPR029056">
    <property type="entry name" value="Ribokinase-like"/>
</dbReference>
<dbReference type="Pfam" id="PF00294">
    <property type="entry name" value="PfkB"/>
    <property type="match status" value="1"/>
</dbReference>
<organism evidence="2 3">
    <name type="scientific">Actinoplanes campanulatus</name>
    <dbReference type="NCBI Taxonomy" id="113559"/>
    <lineage>
        <taxon>Bacteria</taxon>
        <taxon>Bacillati</taxon>
        <taxon>Actinomycetota</taxon>
        <taxon>Actinomycetes</taxon>
        <taxon>Micromonosporales</taxon>
        <taxon>Micromonosporaceae</taxon>
        <taxon>Actinoplanes</taxon>
    </lineage>
</organism>
<feature type="domain" description="Carbohydrate kinase PfkB" evidence="1">
    <location>
        <begin position="9"/>
        <end position="129"/>
    </location>
</feature>
<dbReference type="AlphaFoldDB" id="A0A7W5AG74"/>
<dbReference type="Gene3D" id="3.40.1190.20">
    <property type="match status" value="1"/>
</dbReference>
<keyword evidence="3" id="KW-1185">Reference proteome</keyword>
<dbReference type="GO" id="GO:0016301">
    <property type="term" value="F:kinase activity"/>
    <property type="evidence" value="ECO:0007669"/>
    <property type="project" value="UniProtKB-KW"/>
</dbReference>
<dbReference type="PANTHER" id="PTHR46566">
    <property type="entry name" value="1-PHOSPHOFRUCTOKINASE-RELATED"/>
    <property type="match status" value="1"/>
</dbReference>
<sequence length="150" mass="15544">MADLTGDHLSAVLEGGVAFLKISHEELINSGRAAGDDDDALLHAARQLRADGAASVLISRAERPSIALLDDEAHLVRLPPLQTVDHRGAGDSMTAGVATVLARGGDLREAVRTGAAAGALNVTRHGLGTGHRDAIAQLVTRVKLTKLPAR</sequence>
<dbReference type="PANTHER" id="PTHR46566:SF2">
    <property type="entry name" value="ATP-DEPENDENT 6-PHOSPHOFRUCTOKINASE ISOZYME 2"/>
    <property type="match status" value="1"/>
</dbReference>
<comment type="caution">
    <text evidence="2">The sequence shown here is derived from an EMBL/GenBank/DDBJ whole genome shotgun (WGS) entry which is preliminary data.</text>
</comment>
<dbReference type="Proteomes" id="UP000590749">
    <property type="component" value="Unassembled WGS sequence"/>
</dbReference>
<accession>A0A7W5AG74</accession>
<keyword evidence="2" id="KW-0418">Kinase</keyword>
<evidence type="ECO:0000313" key="3">
    <source>
        <dbReference type="Proteomes" id="UP000590749"/>
    </source>
</evidence>